<name>A0A067QAQ5_9AGAM</name>
<organism evidence="1 2">
    <name type="scientific">Jaapia argillacea MUCL 33604</name>
    <dbReference type="NCBI Taxonomy" id="933084"/>
    <lineage>
        <taxon>Eukaryota</taxon>
        <taxon>Fungi</taxon>
        <taxon>Dikarya</taxon>
        <taxon>Basidiomycota</taxon>
        <taxon>Agaricomycotina</taxon>
        <taxon>Agaricomycetes</taxon>
        <taxon>Agaricomycetidae</taxon>
        <taxon>Jaapiales</taxon>
        <taxon>Jaapiaceae</taxon>
        <taxon>Jaapia</taxon>
    </lineage>
</organism>
<dbReference type="InParanoid" id="A0A067QAQ5"/>
<protein>
    <recommendedName>
        <fullName evidence="3">F-box domain-containing protein</fullName>
    </recommendedName>
</protein>
<evidence type="ECO:0000313" key="2">
    <source>
        <dbReference type="Proteomes" id="UP000027265"/>
    </source>
</evidence>
<evidence type="ECO:0000313" key="1">
    <source>
        <dbReference type="EMBL" id="KDQ64143.1"/>
    </source>
</evidence>
<accession>A0A067QAQ5</accession>
<dbReference type="OrthoDB" id="2749557at2759"/>
<dbReference type="HOGENOM" id="CLU_787606_0_0_1"/>
<keyword evidence="2" id="KW-1185">Reference proteome</keyword>
<sequence length="364" mass="41685">MNHPQGLESDIVASACGPLATWKRSSRAPRFTTSCPPPPMPALASAAASLPYELWEAIITNVWRDTERGTVRGRRWHFYRAISLVCHQWRNIILRVRFKHVFFEDQWDFWIYNEMIGCYLSLYEGDLDSIDKYHQQMFSSCHLRVKVEGFADWKNIAPMEGAAASHLVASLISDLIPDAAAVDVAAEHLTPLLCRFLSSYHSVQRLRLSWQSPFEYLKDLPTCLSLAAPMRRCSITSLHIFQKPLELAPVLTSFRNVTHLHLTTPCFLGDLVVPLAHVQVLELDAPIRFFRATKKYARSIREWRIPSSLTSGLMQQSQRGKMRRGLIIVNTGTEEPEKWAEALDACMAHRIPLERRIIFFPSKK</sequence>
<dbReference type="EMBL" id="KL197709">
    <property type="protein sequence ID" value="KDQ64143.1"/>
    <property type="molecule type" value="Genomic_DNA"/>
</dbReference>
<dbReference type="AlphaFoldDB" id="A0A067QAQ5"/>
<reference evidence="2" key="1">
    <citation type="journal article" date="2014" name="Proc. Natl. Acad. Sci. U.S.A.">
        <title>Extensive sampling of basidiomycete genomes demonstrates inadequacy of the white-rot/brown-rot paradigm for wood decay fungi.</title>
        <authorList>
            <person name="Riley R."/>
            <person name="Salamov A.A."/>
            <person name="Brown D.W."/>
            <person name="Nagy L.G."/>
            <person name="Floudas D."/>
            <person name="Held B.W."/>
            <person name="Levasseur A."/>
            <person name="Lombard V."/>
            <person name="Morin E."/>
            <person name="Otillar R."/>
            <person name="Lindquist E.A."/>
            <person name="Sun H."/>
            <person name="LaButti K.M."/>
            <person name="Schmutz J."/>
            <person name="Jabbour D."/>
            <person name="Luo H."/>
            <person name="Baker S.E."/>
            <person name="Pisabarro A.G."/>
            <person name="Walton J.D."/>
            <person name="Blanchette R.A."/>
            <person name="Henrissat B."/>
            <person name="Martin F."/>
            <person name="Cullen D."/>
            <person name="Hibbett D.S."/>
            <person name="Grigoriev I.V."/>
        </authorList>
    </citation>
    <scope>NUCLEOTIDE SEQUENCE [LARGE SCALE GENOMIC DNA]</scope>
    <source>
        <strain evidence="2">MUCL 33604</strain>
    </source>
</reference>
<proteinExistence type="predicted"/>
<dbReference type="Proteomes" id="UP000027265">
    <property type="component" value="Unassembled WGS sequence"/>
</dbReference>
<gene>
    <name evidence="1" type="ORF">JAAARDRAFT_217529</name>
</gene>
<evidence type="ECO:0008006" key="3">
    <source>
        <dbReference type="Google" id="ProtNLM"/>
    </source>
</evidence>